<feature type="compositionally biased region" description="Polar residues" evidence="1">
    <location>
        <begin position="39"/>
        <end position="50"/>
    </location>
</feature>
<gene>
    <name evidence="2" type="ORF">CLV88_11810</name>
</gene>
<keyword evidence="3" id="KW-1185">Reference proteome</keyword>
<dbReference type="Proteomes" id="UP000240418">
    <property type="component" value="Unassembled WGS sequence"/>
</dbReference>
<proteinExistence type="predicted"/>
<feature type="region of interest" description="Disordered" evidence="1">
    <location>
        <begin position="28"/>
        <end position="56"/>
    </location>
</feature>
<accession>A0A2P8F6J9</accession>
<comment type="caution">
    <text evidence="2">The sequence shown here is derived from an EMBL/GenBank/DDBJ whole genome shotgun (WGS) entry which is preliminary data.</text>
</comment>
<evidence type="ECO:0000313" key="3">
    <source>
        <dbReference type="Proteomes" id="UP000240418"/>
    </source>
</evidence>
<name>A0A2P8F6J9_9RHOB</name>
<protein>
    <submittedName>
        <fullName evidence="2">Uncharacterized protein</fullName>
    </submittedName>
</protein>
<sequence>MMLLGLRFARAVKLSLETLEAAFHTLETKLPAPDDPSKNKGNQNGFGSTKSSRRIS</sequence>
<evidence type="ECO:0000313" key="2">
    <source>
        <dbReference type="EMBL" id="PSL17335.1"/>
    </source>
</evidence>
<dbReference type="EMBL" id="PYGJ01000018">
    <property type="protein sequence ID" value="PSL17335.1"/>
    <property type="molecule type" value="Genomic_DNA"/>
</dbReference>
<organism evidence="2 3">
    <name type="scientific">Shimia abyssi</name>
    <dbReference type="NCBI Taxonomy" id="1662395"/>
    <lineage>
        <taxon>Bacteria</taxon>
        <taxon>Pseudomonadati</taxon>
        <taxon>Pseudomonadota</taxon>
        <taxon>Alphaproteobacteria</taxon>
        <taxon>Rhodobacterales</taxon>
        <taxon>Roseobacteraceae</taxon>
    </lineage>
</organism>
<dbReference type="AlphaFoldDB" id="A0A2P8F6J9"/>
<evidence type="ECO:0000256" key="1">
    <source>
        <dbReference type="SAM" id="MobiDB-lite"/>
    </source>
</evidence>
<reference evidence="2 3" key="1">
    <citation type="submission" date="2018-03" db="EMBL/GenBank/DDBJ databases">
        <title>Genomic Encyclopedia of Archaeal and Bacterial Type Strains, Phase II (KMG-II): from individual species to whole genera.</title>
        <authorList>
            <person name="Goeker M."/>
        </authorList>
    </citation>
    <scope>NUCLEOTIDE SEQUENCE [LARGE SCALE GENOMIC DNA]</scope>
    <source>
        <strain evidence="2 3">DSM 100673</strain>
    </source>
</reference>